<dbReference type="Proteomes" id="UP000184148">
    <property type="component" value="Unassembled WGS sequence"/>
</dbReference>
<keyword evidence="2" id="KW-1185">Reference proteome</keyword>
<dbReference type="EMBL" id="FQUY01000016">
    <property type="protein sequence ID" value="SHF26340.1"/>
    <property type="molecule type" value="Genomic_DNA"/>
</dbReference>
<name>A0A1M5A7S5_9FIRM</name>
<dbReference type="AlphaFoldDB" id="A0A1M5A7S5"/>
<proteinExistence type="predicted"/>
<gene>
    <name evidence="1" type="ORF">SAMN02745133_02206</name>
</gene>
<protein>
    <submittedName>
        <fullName evidence="1">Peptidase family M3</fullName>
    </submittedName>
</protein>
<dbReference type="STRING" id="1121429.SAMN02745133_02206"/>
<evidence type="ECO:0000313" key="1">
    <source>
        <dbReference type="EMBL" id="SHF26340.1"/>
    </source>
</evidence>
<accession>A0A1M5A7S5</accession>
<reference evidence="2" key="1">
    <citation type="submission" date="2016-11" db="EMBL/GenBank/DDBJ databases">
        <authorList>
            <person name="Varghese N."/>
            <person name="Submissions S."/>
        </authorList>
    </citation>
    <scope>NUCLEOTIDE SEQUENCE [LARGE SCALE GENOMIC DNA]</scope>
    <source>
        <strain evidence="2">DSM 12395</strain>
    </source>
</reference>
<sequence>MACPASMKLDTEKAKATLNRLMAMFESGDLPPAVARTMLRRQAGDERPSDKWSMGNRIIMLLNGTEDARGFKQWEEVNRRVKKGAKAFYILAPLTKKVIFKAKEIDSETGEERKIEEERMVVIGFRFIPVFRYEDTEGEPLLESKYAPPEPPPLAEVAKAFGVKEIIYTPSSDRSYGFYAWGENGKKIVLHTHDVKTWFHELGHAVHHTFRNLQNGQVSEQEIVAEVFAATMCELHGIRGYHQYSWEYIKHYAANDPGEALKVIFRVLSDVEECMKRVFAAAEDLEKKSAA</sequence>
<organism evidence="1 2">
    <name type="scientific">Desulforamulus putei DSM 12395</name>
    <dbReference type="NCBI Taxonomy" id="1121429"/>
    <lineage>
        <taxon>Bacteria</taxon>
        <taxon>Bacillati</taxon>
        <taxon>Bacillota</taxon>
        <taxon>Clostridia</taxon>
        <taxon>Eubacteriales</taxon>
        <taxon>Peptococcaceae</taxon>
        <taxon>Desulforamulus</taxon>
    </lineage>
</organism>
<evidence type="ECO:0000313" key="2">
    <source>
        <dbReference type="Proteomes" id="UP000184148"/>
    </source>
</evidence>
<dbReference type="RefSeq" id="WP_073239442.1">
    <property type="nucleotide sequence ID" value="NZ_FQUY01000016.1"/>
</dbReference>